<keyword evidence="3" id="KW-0238">DNA-binding</keyword>
<organism evidence="6 7">
    <name type="scientific">Novipirellula aureliae</name>
    <dbReference type="NCBI Taxonomy" id="2527966"/>
    <lineage>
        <taxon>Bacteria</taxon>
        <taxon>Pseudomonadati</taxon>
        <taxon>Planctomycetota</taxon>
        <taxon>Planctomycetia</taxon>
        <taxon>Pirellulales</taxon>
        <taxon>Pirellulaceae</taxon>
        <taxon>Novipirellula</taxon>
    </lineage>
</organism>
<dbReference type="EMBL" id="SJPY01000005">
    <property type="protein sequence ID" value="TWU39934.1"/>
    <property type="molecule type" value="Genomic_DNA"/>
</dbReference>
<evidence type="ECO:0000313" key="6">
    <source>
        <dbReference type="EMBL" id="TWU39934.1"/>
    </source>
</evidence>
<dbReference type="Pfam" id="PF03466">
    <property type="entry name" value="LysR_substrate"/>
    <property type="match status" value="1"/>
</dbReference>
<dbReference type="CDD" id="cd05466">
    <property type="entry name" value="PBP2_LTTR_substrate"/>
    <property type="match status" value="1"/>
</dbReference>
<keyword evidence="2" id="KW-0805">Transcription regulation</keyword>
<dbReference type="PANTHER" id="PTHR30346:SF0">
    <property type="entry name" value="HCA OPERON TRANSCRIPTIONAL ACTIVATOR HCAR"/>
    <property type="match status" value="1"/>
</dbReference>
<proteinExistence type="inferred from homology"/>
<dbReference type="AlphaFoldDB" id="A0A5C6DUK0"/>
<dbReference type="Gene3D" id="1.10.10.10">
    <property type="entry name" value="Winged helix-like DNA-binding domain superfamily/Winged helix DNA-binding domain"/>
    <property type="match status" value="1"/>
</dbReference>
<dbReference type="InterPro" id="IPR005119">
    <property type="entry name" value="LysR_subst-bd"/>
</dbReference>
<evidence type="ECO:0000256" key="4">
    <source>
        <dbReference type="ARBA" id="ARBA00023163"/>
    </source>
</evidence>
<keyword evidence="7" id="KW-1185">Reference proteome</keyword>
<accession>A0A5C6DUK0</accession>
<dbReference type="Pfam" id="PF00126">
    <property type="entry name" value="HTH_1"/>
    <property type="match status" value="1"/>
</dbReference>
<sequence>MVGFSPFPGGKNWNDYASESFYPMDMDQLAHFQCVADLKNFTHAADRLSISQPALSRSIQRLEEEVGQPLFERKPRSVDLTDAGRLFQSRAEQILLILEDCKAEICDDGQSGRIRIAAIPTIAPFFLPNLLRTFSDAFPKANLMVQEHTTDNLMRRCKQGELDVAIVALPVPSRYVEVEELFEEELSLVLPRNHPLAKKKQIRIGDVEDYPFVLLDEAHCLSDSITSYCRQRSIQPVAVERTSQLVMVQELVSLGHGVSFIPEMAKQLDRTRRRVYRSLHGTVPTRTIAAVWNPYRFQSRLLREFRDHLRDYSEAFVPK</sequence>
<dbReference type="PROSITE" id="PS50931">
    <property type="entry name" value="HTH_LYSR"/>
    <property type="match status" value="1"/>
</dbReference>
<comment type="caution">
    <text evidence="6">The sequence shown here is derived from an EMBL/GenBank/DDBJ whole genome shotgun (WGS) entry which is preliminary data.</text>
</comment>
<gene>
    <name evidence="6" type="primary">oxyR_2</name>
    <name evidence="6" type="ORF">Q31b_32500</name>
</gene>
<dbReference type="GO" id="GO:0003677">
    <property type="term" value="F:DNA binding"/>
    <property type="evidence" value="ECO:0007669"/>
    <property type="project" value="UniProtKB-KW"/>
</dbReference>
<dbReference type="GO" id="GO:0003700">
    <property type="term" value="F:DNA-binding transcription factor activity"/>
    <property type="evidence" value="ECO:0007669"/>
    <property type="project" value="InterPro"/>
</dbReference>
<dbReference type="InterPro" id="IPR036390">
    <property type="entry name" value="WH_DNA-bd_sf"/>
</dbReference>
<dbReference type="PANTHER" id="PTHR30346">
    <property type="entry name" value="TRANSCRIPTIONAL DUAL REGULATOR HCAR-RELATED"/>
    <property type="match status" value="1"/>
</dbReference>
<protein>
    <submittedName>
        <fullName evidence="6">Hydrogen peroxide-inducible activator</fullName>
    </submittedName>
</protein>
<dbReference type="PRINTS" id="PR00039">
    <property type="entry name" value="HTHLYSR"/>
</dbReference>
<dbReference type="SUPFAM" id="SSF46785">
    <property type="entry name" value="Winged helix' DNA-binding domain"/>
    <property type="match status" value="1"/>
</dbReference>
<name>A0A5C6DUK0_9BACT</name>
<dbReference type="FunFam" id="1.10.10.10:FF:000001">
    <property type="entry name" value="LysR family transcriptional regulator"/>
    <property type="match status" value="1"/>
</dbReference>
<reference evidence="6 7" key="1">
    <citation type="submission" date="2019-02" db="EMBL/GenBank/DDBJ databases">
        <title>Deep-cultivation of Planctomycetes and their phenomic and genomic characterization uncovers novel biology.</title>
        <authorList>
            <person name="Wiegand S."/>
            <person name="Jogler M."/>
            <person name="Boedeker C."/>
            <person name="Pinto D."/>
            <person name="Vollmers J."/>
            <person name="Rivas-Marin E."/>
            <person name="Kohn T."/>
            <person name="Peeters S.H."/>
            <person name="Heuer A."/>
            <person name="Rast P."/>
            <person name="Oberbeckmann S."/>
            <person name="Bunk B."/>
            <person name="Jeske O."/>
            <person name="Meyerdierks A."/>
            <person name="Storesund J.E."/>
            <person name="Kallscheuer N."/>
            <person name="Luecker S."/>
            <person name="Lage O.M."/>
            <person name="Pohl T."/>
            <person name="Merkel B.J."/>
            <person name="Hornburger P."/>
            <person name="Mueller R.-W."/>
            <person name="Bruemmer F."/>
            <person name="Labrenz M."/>
            <person name="Spormann A.M."/>
            <person name="Op Den Camp H."/>
            <person name="Overmann J."/>
            <person name="Amann R."/>
            <person name="Jetten M.S.M."/>
            <person name="Mascher T."/>
            <person name="Medema M.H."/>
            <person name="Devos D.P."/>
            <person name="Kaster A.-K."/>
            <person name="Ovreas L."/>
            <person name="Rohde M."/>
            <person name="Galperin M.Y."/>
            <person name="Jogler C."/>
        </authorList>
    </citation>
    <scope>NUCLEOTIDE SEQUENCE [LARGE SCALE GENOMIC DNA]</scope>
    <source>
        <strain evidence="6 7">Q31b</strain>
    </source>
</reference>
<feature type="domain" description="HTH lysR-type" evidence="5">
    <location>
        <begin position="24"/>
        <end position="81"/>
    </location>
</feature>
<dbReference type="GO" id="GO:0032993">
    <property type="term" value="C:protein-DNA complex"/>
    <property type="evidence" value="ECO:0007669"/>
    <property type="project" value="TreeGrafter"/>
</dbReference>
<dbReference type="Proteomes" id="UP000315471">
    <property type="component" value="Unassembled WGS sequence"/>
</dbReference>
<dbReference type="InterPro" id="IPR036388">
    <property type="entry name" value="WH-like_DNA-bd_sf"/>
</dbReference>
<dbReference type="Gene3D" id="3.40.190.10">
    <property type="entry name" value="Periplasmic binding protein-like II"/>
    <property type="match status" value="2"/>
</dbReference>
<dbReference type="InterPro" id="IPR000847">
    <property type="entry name" value="LysR_HTH_N"/>
</dbReference>
<evidence type="ECO:0000256" key="1">
    <source>
        <dbReference type="ARBA" id="ARBA00009437"/>
    </source>
</evidence>
<evidence type="ECO:0000259" key="5">
    <source>
        <dbReference type="PROSITE" id="PS50931"/>
    </source>
</evidence>
<comment type="similarity">
    <text evidence="1">Belongs to the LysR transcriptional regulatory family.</text>
</comment>
<evidence type="ECO:0000313" key="7">
    <source>
        <dbReference type="Proteomes" id="UP000315471"/>
    </source>
</evidence>
<dbReference type="SUPFAM" id="SSF53850">
    <property type="entry name" value="Periplasmic binding protein-like II"/>
    <property type="match status" value="1"/>
</dbReference>
<evidence type="ECO:0000256" key="3">
    <source>
        <dbReference type="ARBA" id="ARBA00023125"/>
    </source>
</evidence>
<keyword evidence="4" id="KW-0804">Transcription</keyword>
<evidence type="ECO:0000256" key="2">
    <source>
        <dbReference type="ARBA" id="ARBA00023015"/>
    </source>
</evidence>